<evidence type="ECO:0008006" key="4">
    <source>
        <dbReference type="Google" id="ProtNLM"/>
    </source>
</evidence>
<accession>A0A368JUM7</accession>
<organism evidence="2 3">
    <name type="scientific">Larkinella punicea</name>
    <dbReference type="NCBI Taxonomy" id="2315727"/>
    <lineage>
        <taxon>Bacteria</taxon>
        <taxon>Pseudomonadati</taxon>
        <taxon>Bacteroidota</taxon>
        <taxon>Cytophagia</taxon>
        <taxon>Cytophagales</taxon>
        <taxon>Spirosomataceae</taxon>
        <taxon>Larkinella</taxon>
    </lineage>
</organism>
<evidence type="ECO:0000313" key="3">
    <source>
        <dbReference type="Proteomes" id="UP000253383"/>
    </source>
</evidence>
<dbReference type="Proteomes" id="UP000253383">
    <property type="component" value="Unassembled WGS sequence"/>
</dbReference>
<reference evidence="2 3" key="1">
    <citation type="submission" date="2018-07" db="EMBL/GenBank/DDBJ databases">
        <title>Genome analysis of Larkinella rosea.</title>
        <authorList>
            <person name="Zhou Z."/>
            <person name="Wang G."/>
        </authorList>
    </citation>
    <scope>NUCLEOTIDE SEQUENCE [LARGE SCALE GENOMIC DNA]</scope>
    <source>
        <strain evidence="3">zzj9</strain>
    </source>
</reference>
<dbReference type="EMBL" id="QOWE01000002">
    <property type="protein sequence ID" value="RCR71357.1"/>
    <property type="molecule type" value="Genomic_DNA"/>
</dbReference>
<comment type="caution">
    <text evidence="2">The sequence shown here is derived from an EMBL/GenBank/DDBJ whole genome shotgun (WGS) entry which is preliminary data.</text>
</comment>
<dbReference type="Pfam" id="PF20420">
    <property type="entry name" value="DUF6702"/>
    <property type="match status" value="1"/>
</dbReference>
<keyword evidence="1" id="KW-0732">Signal</keyword>
<dbReference type="InterPro" id="IPR046525">
    <property type="entry name" value="DUF6702"/>
</dbReference>
<dbReference type="AlphaFoldDB" id="A0A368JUM7"/>
<dbReference type="OrthoDB" id="5735516at2"/>
<keyword evidence="3" id="KW-1185">Reference proteome</keyword>
<gene>
    <name evidence="2" type="ORF">DUE52_03420</name>
</gene>
<protein>
    <recommendedName>
        <fullName evidence="4">Peptidase E</fullName>
    </recommendedName>
</protein>
<proteinExistence type="predicted"/>
<name>A0A368JUM7_9BACT</name>
<feature type="chain" id="PRO_5017083961" description="Peptidase E" evidence="1">
    <location>
        <begin position="20"/>
        <end position="158"/>
    </location>
</feature>
<feature type="signal peptide" evidence="1">
    <location>
        <begin position="1"/>
        <end position="19"/>
    </location>
</feature>
<evidence type="ECO:0000256" key="1">
    <source>
        <dbReference type="SAM" id="SignalP"/>
    </source>
</evidence>
<sequence>MTFCLLALFCLTGSHPVHTSITQMQYNAAEKTFEVSLRVFTDDLEEALTKENNNQRVRLSDKDANSPLVERYVRKHFGLTSASRQRKPYRFLGKEQEVDATWIYIEIPYNEPVQGSLLQQSMLTDLFDDQMNLVNVSYLTEKKTVLFRKSNTQQVLTW</sequence>
<evidence type="ECO:0000313" key="2">
    <source>
        <dbReference type="EMBL" id="RCR71357.1"/>
    </source>
</evidence>